<sequence>MKDQIIKDIFFKLLINVFIWSSLPMYSLTYRDTIPLDPGIRYGRLPNGLTYYIKSINTASKEIDMRLIVKAGFNQEDPDQYEFAHFMEHIALKAGKHISTRMLYGSELFNQLGIKPNAINALTSGEYTEFRFILPNHNHKAQTVSFRLFRDIIWDLEFKPIYIDSERSPFLDESEFRGGKTSVTSMNHILDSRLMGCGGKFPKDYAHHINTFEHKRLIRFYNDWYRPDLMALVIMGNIKDINGLENEIKKKFSASKTIKKPRPRLDCNESYLNGDMRFVRLEREILPQENITEPVFLRLYMRENKKKERGTIKGLKNGLKRDLFIKMLNARYTQMQWSYNNHFDIYSEFSEYPSAFKINICAYGNQERLAVIEALKTLKQVKAYGFTNTEFNKTKTDLFESLKKSDTTAVSYWREEFRNHFVYGKGLPQNKIGLLKKILNNLTLEEVNNFFKDRINKTPEDIGLIAPTANMALSYTEKTIRNWFFEADTSKTIPYTDPIIPSTLMDPIKVSGLKCCDYKEGTTDIPGIKKYLLSNGVKLIFNSFKPAPDILGGSESVIFKGFVSNGASCFSKKDYFSAINAPGIIKNSGVGGKDKFDIERYLSNQGFKQYVTPYIGYKESGIRGSTTTTLKDLETALQLTYLYITAPNYNELAYEDWKMSAPKRYLNDLVQDDLITTVKNVLNDSLFLPKGSKRMEGVGHTDMRLAYSIYNKLFGNVQDFTFLFSGNFQEEELLLLCRKYLGNIPNTTEHVECEQGLKTQEDIPEAPFIKIFPARKNIHNVRVRMVYVTPLDKISLDWKEKTKLMLLSRFLEYSFLKHLRKNSEKGGPYVAFVSNDNNDGVSGYNKFSIDFGCSPEDVDRLVMESKQIIENLKKSPSTEIKLFKAVKKRLMPVSDIETNKEMLEKMYLHYKYGYPWVGISDVRDYMGSLSLKDLQESAQKWLISEPFEFKMVPPE</sequence>
<dbReference type="InterPro" id="IPR011249">
    <property type="entry name" value="Metalloenz_LuxS/M16"/>
</dbReference>
<protein>
    <submittedName>
        <fullName evidence="9">Insulinase family protein</fullName>
    </submittedName>
</protein>
<evidence type="ECO:0000256" key="1">
    <source>
        <dbReference type="ARBA" id="ARBA00007261"/>
    </source>
</evidence>
<dbReference type="Pfam" id="PF00675">
    <property type="entry name" value="Peptidase_M16"/>
    <property type="match status" value="1"/>
</dbReference>
<keyword evidence="3" id="KW-0378">Hydrolase</keyword>
<dbReference type="RefSeq" id="WP_277898469.1">
    <property type="nucleotide sequence ID" value="NZ_JAPMUA010000001.1"/>
</dbReference>
<evidence type="ECO:0000256" key="5">
    <source>
        <dbReference type="ARBA" id="ARBA00023049"/>
    </source>
</evidence>
<gene>
    <name evidence="9" type="ORF">OSR52_02440</name>
</gene>
<keyword evidence="10" id="KW-1185">Reference proteome</keyword>
<dbReference type="EMBL" id="JAPMUA010000001">
    <property type="protein sequence ID" value="MDG3584711.1"/>
    <property type="molecule type" value="Genomic_DNA"/>
</dbReference>
<evidence type="ECO:0000256" key="3">
    <source>
        <dbReference type="ARBA" id="ARBA00022801"/>
    </source>
</evidence>
<evidence type="ECO:0000256" key="6">
    <source>
        <dbReference type="SAM" id="Phobius"/>
    </source>
</evidence>
<dbReference type="PANTHER" id="PTHR43690:SF17">
    <property type="entry name" value="PROTEIN YHJJ"/>
    <property type="match status" value="1"/>
</dbReference>
<proteinExistence type="inferred from homology"/>
<feature type="domain" description="Peptidase M16 C-terminal" evidence="8">
    <location>
        <begin position="710"/>
        <end position="879"/>
    </location>
</feature>
<dbReference type="InterPro" id="IPR007863">
    <property type="entry name" value="Peptidase_M16_C"/>
</dbReference>
<comment type="caution">
    <text evidence="9">The sequence shown here is derived from an EMBL/GenBank/DDBJ whole genome shotgun (WGS) entry which is preliminary data.</text>
</comment>
<keyword evidence="2" id="KW-0645">Protease</keyword>
<dbReference type="PANTHER" id="PTHR43690">
    <property type="entry name" value="NARDILYSIN"/>
    <property type="match status" value="1"/>
</dbReference>
<reference evidence="9" key="1">
    <citation type="submission" date="2022-11" db="EMBL/GenBank/DDBJ databases">
        <title>High-quality draft genome sequence of Galbibacter sp. strain CMA-7.</title>
        <authorList>
            <person name="Wei L."/>
            <person name="Dong C."/>
            <person name="Shao Z."/>
        </authorList>
    </citation>
    <scope>NUCLEOTIDE SEQUENCE</scope>
    <source>
        <strain evidence="9">CMA-7</strain>
    </source>
</reference>
<keyword evidence="6" id="KW-0812">Transmembrane</keyword>
<keyword evidence="4" id="KW-0862">Zinc</keyword>
<comment type="similarity">
    <text evidence="1">Belongs to the peptidase M16 family.</text>
</comment>
<dbReference type="InterPro" id="IPR050626">
    <property type="entry name" value="Peptidase_M16"/>
</dbReference>
<evidence type="ECO:0000256" key="2">
    <source>
        <dbReference type="ARBA" id="ARBA00022670"/>
    </source>
</evidence>
<dbReference type="Gene3D" id="3.30.830.10">
    <property type="entry name" value="Metalloenzyme, LuxS/M16 peptidase-like"/>
    <property type="match status" value="3"/>
</dbReference>
<evidence type="ECO:0000259" key="8">
    <source>
        <dbReference type="Pfam" id="PF05193"/>
    </source>
</evidence>
<dbReference type="Proteomes" id="UP001153642">
    <property type="component" value="Unassembled WGS sequence"/>
</dbReference>
<evidence type="ECO:0000259" key="7">
    <source>
        <dbReference type="Pfam" id="PF00675"/>
    </source>
</evidence>
<name>A0ABT6FN76_9FLAO</name>
<evidence type="ECO:0000313" key="9">
    <source>
        <dbReference type="EMBL" id="MDG3584711.1"/>
    </source>
</evidence>
<evidence type="ECO:0000256" key="4">
    <source>
        <dbReference type="ARBA" id="ARBA00022833"/>
    </source>
</evidence>
<evidence type="ECO:0000313" key="10">
    <source>
        <dbReference type="Proteomes" id="UP001153642"/>
    </source>
</evidence>
<accession>A0ABT6FN76</accession>
<keyword evidence="6" id="KW-0472">Membrane</keyword>
<dbReference type="InterPro" id="IPR011765">
    <property type="entry name" value="Pept_M16_N"/>
</dbReference>
<keyword evidence="6" id="KW-1133">Transmembrane helix</keyword>
<dbReference type="Pfam" id="PF05193">
    <property type="entry name" value="Peptidase_M16_C"/>
    <property type="match status" value="2"/>
</dbReference>
<feature type="domain" description="Peptidase M16 N-terminal" evidence="7">
    <location>
        <begin position="59"/>
        <end position="173"/>
    </location>
</feature>
<keyword evidence="5" id="KW-0482">Metalloprotease</keyword>
<feature type="domain" description="Peptidase M16 C-terminal" evidence="8">
    <location>
        <begin position="213"/>
        <end position="263"/>
    </location>
</feature>
<feature type="transmembrane region" description="Helical" evidence="6">
    <location>
        <begin position="9"/>
        <end position="28"/>
    </location>
</feature>
<dbReference type="SUPFAM" id="SSF63411">
    <property type="entry name" value="LuxS/MPP-like metallohydrolase"/>
    <property type="match status" value="3"/>
</dbReference>
<organism evidence="9 10">
    <name type="scientific">Galbibacter pacificus</name>
    <dbReference type="NCBI Taxonomy" id="2996052"/>
    <lineage>
        <taxon>Bacteria</taxon>
        <taxon>Pseudomonadati</taxon>
        <taxon>Bacteroidota</taxon>
        <taxon>Flavobacteriia</taxon>
        <taxon>Flavobacteriales</taxon>
        <taxon>Flavobacteriaceae</taxon>
        <taxon>Galbibacter</taxon>
    </lineage>
</organism>